<name>A0A423H5P3_9PSED</name>
<dbReference type="EMBL" id="MOBJ01000009">
    <property type="protein sequence ID" value="RON08518.1"/>
    <property type="molecule type" value="Genomic_DNA"/>
</dbReference>
<reference evidence="1 2" key="1">
    <citation type="submission" date="2016-10" db="EMBL/GenBank/DDBJ databases">
        <title>Comparative genome analysis of multiple Pseudomonas spp. focuses on biocontrol and plant growth promoting traits.</title>
        <authorList>
            <person name="Tao X.-Y."/>
            <person name="Taylor C.G."/>
        </authorList>
    </citation>
    <scope>NUCLEOTIDE SEQUENCE [LARGE SCALE GENOMIC DNA]</scope>
    <source>
        <strain evidence="1 2">48H11</strain>
    </source>
</reference>
<evidence type="ECO:0000313" key="2">
    <source>
        <dbReference type="Proteomes" id="UP000286071"/>
    </source>
</evidence>
<proteinExistence type="predicted"/>
<comment type="caution">
    <text evidence="1">The sequence shown here is derived from an EMBL/GenBank/DDBJ whole genome shotgun (WGS) entry which is preliminary data.</text>
</comment>
<protein>
    <submittedName>
        <fullName evidence="1">Uncharacterized protein</fullName>
    </submittedName>
</protein>
<sequence>MEVERRDPIFSFWSLARTSTALDTAFRAVDQPVVFIVEIKLRENPRSVNEECWRHSCWLRIKE</sequence>
<accession>A0A423H5P3</accession>
<gene>
    <name evidence="1" type="ORF">BK659_14100</name>
</gene>
<evidence type="ECO:0000313" key="1">
    <source>
        <dbReference type="EMBL" id="RON08518.1"/>
    </source>
</evidence>
<organism evidence="1 2">
    <name type="scientific">Pseudomonas brassicacearum</name>
    <dbReference type="NCBI Taxonomy" id="930166"/>
    <lineage>
        <taxon>Bacteria</taxon>
        <taxon>Pseudomonadati</taxon>
        <taxon>Pseudomonadota</taxon>
        <taxon>Gammaproteobacteria</taxon>
        <taxon>Pseudomonadales</taxon>
        <taxon>Pseudomonadaceae</taxon>
        <taxon>Pseudomonas</taxon>
    </lineage>
</organism>
<dbReference type="Proteomes" id="UP000286071">
    <property type="component" value="Unassembled WGS sequence"/>
</dbReference>
<dbReference type="AlphaFoldDB" id="A0A423H5P3"/>